<sequence>MTTYTARSTAPARATIVAALNLSELAAADVTITVETGDYFTGSWCEHDGCTHPAAASVTWVDTEDGQTEQMVCGDCAADAVEVVRQSTAADLTEDMTVRVSPYWLLYVHHVAA</sequence>
<accession>A0A0H5NDL1</accession>
<dbReference type="AlphaFoldDB" id="A0A0H5NDL1"/>
<evidence type="ECO:0000313" key="1">
    <source>
        <dbReference type="EMBL" id="CRY73668.1"/>
    </source>
</evidence>
<protein>
    <submittedName>
        <fullName evidence="1">Uncharacterized protein</fullName>
    </submittedName>
</protein>
<dbReference type="KEGG" id="nfr:ERS450000_00254"/>
<evidence type="ECO:0000313" key="2">
    <source>
        <dbReference type="Proteomes" id="UP000057820"/>
    </source>
</evidence>
<gene>
    <name evidence="1" type="ORF">ERS450000_00254</name>
</gene>
<reference evidence="2" key="1">
    <citation type="submission" date="2015-03" db="EMBL/GenBank/DDBJ databases">
        <authorList>
            <consortium name="Pathogen Informatics"/>
        </authorList>
    </citation>
    <scope>NUCLEOTIDE SEQUENCE [LARGE SCALE GENOMIC DNA]</scope>
    <source>
        <strain evidence="2">NCTC11134</strain>
    </source>
</reference>
<proteinExistence type="predicted"/>
<name>A0A0H5NDL1_NOCFR</name>
<dbReference type="EMBL" id="LN868938">
    <property type="protein sequence ID" value="CRY73668.1"/>
    <property type="molecule type" value="Genomic_DNA"/>
</dbReference>
<dbReference type="RefSeq" id="WP_060589926.1">
    <property type="nucleotide sequence ID" value="NZ_CP031418.1"/>
</dbReference>
<dbReference type="Proteomes" id="UP000057820">
    <property type="component" value="Chromosome 1"/>
</dbReference>
<organism evidence="1 2">
    <name type="scientific">Nocardia farcinica</name>
    <dbReference type="NCBI Taxonomy" id="37329"/>
    <lineage>
        <taxon>Bacteria</taxon>
        <taxon>Bacillati</taxon>
        <taxon>Actinomycetota</taxon>
        <taxon>Actinomycetes</taxon>
        <taxon>Mycobacteriales</taxon>
        <taxon>Nocardiaceae</taxon>
        <taxon>Nocardia</taxon>
    </lineage>
</organism>